<dbReference type="Gene3D" id="3.90.79.10">
    <property type="entry name" value="Nucleoside Triphosphate Pyrophosphohydrolase"/>
    <property type="match status" value="1"/>
</dbReference>
<dbReference type="AlphaFoldDB" id="A0A830FR38"/>
<accession>A0A830FR38</accession>
<comment type="caution">
    <text evidence="1">The sequence shown here is derived from an EMBL/GenBank/DDBJ whole genome shotgun (WGS) entry which is preliminary data.</text>
</comment>
<gene>
    <name evidence="1" type="ORF">GCM10009006_09090</name>
</gene>
<reference evidence="1" key="2">
    <citation type="submission" date="2020-09" db="EMBL/GenBank/DDBJ databases">
        <authorList>
            <person name="Sun Q."/>
            <person name="Ohkuma M."/>
        </authorList>
    </citation>
    <scope>NUCLEOTIDE SEQUENCE</scope>
    <source>
        <strain evidence="1">JCM 15759</strain>
    </source>
</reference>
<evidence type="ECO:0008006" key="3">
    <source>
        <dbReference type="Google" id="ProtNLM"/>
    </source>
</evidence>
<protein>
    <recommendedName>
        <fullName evidence="3">Nudix hydrolase domain-containing protein</fullName>
    </recommendedName>
</protein>
<dbReference type="EMBL" id="BMON01000001">
    <property type="protein sequence ID" value="GGM29701.1"/>
    <property type="molecule type" value="Genomic_DNA"/>
</dbReference>
<proteinExistence type="predicted"/>
<sequence length="205" mass="22544">MADVDYRDHSRPIGRFQTVRAFRRIYYAAEAPFRMEIAERSRARVQERLARLEQEFGSTPVDQTTFSVGSEAYQRAVERSREGQVDVHAFVHNESGDVLLSDADGSWEIPQGQTQGGERPATAVERVVTETAGVACTIRDAVRATICGVRSEADPDAETVYRLSIVFDAEINSAKLDSDATETADGADASIRWDDASDVAVAELV</sequence>
<dbReference type="Proteomes" id="UP000656367">
    <property type="component" value="Unassembled WGS sequence"/>
</dbReference>
<name>A0A830FR38_HALAR</name>
<evidence type="ECO:0000313" key="1">
    <source>
        <dbReference type="EMBL" id="GGM29701.1"/>
    </source>
</evidence>
<dbReference type="CDD" id="cd02883">
    <property type="entry name" value="NUDIX_Hydrolase"/>
    <property type="match status" value="1"/>
</dbReference>
<reference evidence="1" key="1">
    <citation type="journal article" date="2014" name="Int. J. Syst. Evol. Microbiol.">
        <title>Complete genome sequence of Corynebacterium casei LMG S-19264T (=DSM 44701T), isolated from a smear-ripened cheese.</title>
        <authorList>
            <consortium name="US DOE Joint Genome Institute (JGI-PGF)"/>
            <person name="Walter F."/>
            <person name="Albersmeier A."/>
            <person name="Kalinowski J."/>
            <person name="Ruckert C."/>
        </authorList>
    </citation>
    <scope>NUCLEOTIDE SEQUENCE</scope>
    <source>
        <strain evidence="1">JCM 15759</strain>
    </source>
</reference>
<dbReference type="SUPFAM" id="SSF55811">
    <property type="entry name" value="Nudix"/>
    <property type="match status" value="1"/>
</dbReference>
<evidence type="ECO:0000313" key="2">
    <source>
        <dbReference type="Proteomes" id="UP000656367"/>
    </source>
</evidence>
<dbReference type="InterPro" id="IPR015797">
    <property type="entry name" value="NUDIX_hydrolase-like_dom_sf"/>
</dbReference>
<organism evidence="1 2">
    <name type="scientific">Haloarcula argentinensis</name>
    <dbReference type="NCBI Taxonomy" id="43776"/>
    <lineage>
        <taxon>Archaea</taxon>
        <taxon>Methanobacteriati</taxon>
        <taxon>Methanobacteriota</taxon>
        <taxon>Stenosarchaea group</taxon>
        <taxon>Halobacteria</taxon>
        <taxon>Halobacteriales</taxon>
        <taxon>Haloarculaceae</taxon>
        <taxon>Haloarcula</taxon>
    </lineage>
</organism>